<dbReference type="EMBL" id="SIHO01000003">
    <property type="protein sequence ID" value="TFU01143.1"/>
    <property type="molecule type" value="Genomic_DNA"/>
</dbReference>
<keyword evidence="1" id="KW-0732">Signal</keyword>
<name>A0A4Y9EK57_9SPHN</name>
<protein>
    <submittedName>
        <fullName evidence="2">Uncharacterized protein</fullName>
    </submittedName>
</protein>
<proteinExistence type="predicted"/>
<dbReference type="OrthoDB" id="7596589at2"/>
<dbReference type="AlphaFoldDB" id="A0A4Y9EK57"/>
<keyword evidence="3" id="KW-1185">Reference proteome</keyword>
<feature type="signal peptide" evidence="1">
    <location>
        <begin position="1"/>
        <end position="19"/>
    </location>
</feature>
<reference evidence="2 3" key="1">
    <citation type="submission" date="2019-02" db="EMBL/GenBank/DDBJ databases">
        <title>Polymorphobacter sp. isolated from the lake at the Tibet of China.</title>
        <authorList>
            <person name="Li A."/>
        </authorList>
    </citation>
    <scope>NUCLEOTIDE SEQUENCE [LARGE SCALE GENOMIC DNA]</scope>
    <source>
        <strain evidence="2 3">DJ1R-1</strain>
    </source>
</reference>
<dbReference type="Proteomes" id="UP000297737">
    <property type="component" value="Unassembled WGS sequence"/>
</dbReference>
<sequence>MHLRTMLVISCLTTTAASAQIGQVEPAGSIQNSGSSLDFGGTPADGVPQHPMLGGTVLGNSVACIAADKIRKTEIVSDKIIMFQAGAQWYRNDLYQRCIGLKSDAALINAAPGGKLCAGNSFRFNTAQGKGGGSCVYARFTPYLPPTSAAGNVK</sequence>
<organism evidence="2 3">
    <name type="scientific">Glacieibacterium arshaanense</name>
    <dbReference type="NCBI Taxonomy" id="2511025"/>
    <lineage>
        <taxon>Bacteria</taxon>
        <taxon>Pseudomonadati</taxon>
        <taxon>Pseudomonadota</taxon>
        <taxon>Alphaproteobacteria</taxon>
        <taxon>Sphingomonadales</taxon>
        <taxon>Sphingosinicellaceae</taxon>
        <taxon>Glacieibacterium</taxon>
    </lineage>
</organism>
<gene>
    <name evidence="2" type="ORF">EUV02_12595</name>
</gene>
<feature type="chain" id="PRO_5021446643" evidence="1">
    <location>
        <begin position="20"/>
        <end position="154"/>
    </location>
</feature>
<evidence type="ECO:0000256" key="1">
    <source>
        <dbReference type="SAM" id="SignalP"/>
    </source>
</evidence>
<evidence type="ECO:0000313" key="3">
    <source>
        <dbReference type="Proteomes" id="UP000297737"/>
    </source>
</evidence>
<evidence type="ECO:0000313" key="2">
    <source>
        <dbReference type="EMBL" id="TFU01143.1"/>
    </source>
</evidence>
<accession>A0A4Y9EK57</accession>
<dbReference type="RefSeq" id="WP_135246647.1">
    <property type="nucleotide sequence ID" value="NZ_SIHO01000003.1"/>
</dbReference>
<comment type="caution">
    <text evidence="2">The sequence shown here is derived from an EMBL/GenBank/DDBJ whole genome shotgun (WGS) entry which is preliminary data.</text>
</comment>